<feature type="domain" description="GmrSD restriction endonucleases C-terminal" evidence="2">
    <location>
        <begin position="91"/>
        <end position="194"/>
    </location>
</feature>
<dbReference type="EMBL" id="CP072758">
    <property type="protein sequence ID" value="QUC23138.1"/>
    <property type="molecule type" value="Genomic_DNA"/>
</dbReference>
<accession>A0A8E5HXI3</accession>
<evidence type="ECO:0000256" key="1">
    <source>
        <dbReference type="SAM" id="SignalP"/>
    </source>
</evidence>
<evidence type="ECO:0000259" key="2">
    <source>
        <dbReference type="Pfam" id="PF07510"/>
    </source>
</evidence>
<dbReference type="GeneID" id="66068156"/>
<keyword evidence="4" id="KW-1185">Reference proteome</keyword>
<evidence type="ECO:0000313" key="4">
    <source>
        <dbReference type="Proteomes" id="UP000027002"/>
    </source>
</evidence>
<sequence>MKFLIVSSAVVAGVLAVPVAPGIPSTSTARSLLNGLQVAQPGSGQGYSRSKFPTWATIEGNCNAREFVIKRDGTNVETNSACVAESGEWVSPYDGETFDQASELDIDHMVPLKNAWVSGASSWTTEKRRQLANDVTRPQLWAVSASANRSKRDESPDSWKPDLQSFWCTYSKSWIQVKSHYGLSITDDEASALSTMLDTC</sequence>
<dbReference type="PANTHER" id="PTHR24094:SF15">
    <property type="entry name" value="AMP-DEPENDENT SYNTHETASE_LIGASE DOMAIN-CONTAINING PROTEIN-RELATED"/>
    <property type="match status" value="1"/>
</dbReference>
<organism evidence="3 4">
    <name type="scientific">Ustilaginoidea virens</name>
    <name type="common">Rice false smut fungus</name>
    <name type="synonym">Villosiclava virens</name>
    <dbReference type="NCBI Taxonomy" id="1159556"/>
    <lineage>
        <taxon>Eukaryota</taxon>
        <taxon>Fungi</taxon>
        <taxon>Dikarya</taxon>
        <taxon>Ascomycota</taxon>
        <taxon>Pezizomycotina</taxon>
        <taxon>Sordariomycetes</taxon>
        <taxon>Hypocreomycetidae</taxon>
        <taxon>Hypocreales</taxon>
        <taxon>Clavicipitaceae</taxon>
        <taxon>Ustilaginoidea</taxon>
    </lineage>
</organism>
<dbReference type="RefSeq" id="XP_043000811.1">
    <property type="nucleotide sequence ID" value="XM_043144876.1"/>
</dbReference>
<dbReference type="InterPro" id="IPR011089">
    <property type="entry name" value="GmrSD_C"/>
</dbReference>
<dbReference type="PANTHER" id="PTHR24094">
    <property type="entry name" value="SECRETED PROTEIN"/>
    <property type="match status" value="1"/>
</dbReference>
<evidence type="ECO:0000313" key="3">
    <source>
        <dbReference type="EMBL" id="QUC23138.1"/>
    </source>
</evidence>
<dbReference type="Proteomes" id="UP000027002">
    <property type="component" value="Chromosome 6"/>
</dbReference>
<dbReference type="OrthoDB" id="3162605at2759"/>
<protein>
    <recommendedName>
        <fullName evidence="2">GmrSD restriction endonucleases C-terminal domain-containing protein</fullName>
    </recommendedName>
</protein>
<keyword evidence="1" id="KW-0732">Signal</keyword>
<dbReference type="Pfam" id="PF07510">
    <property type="entry name" value="GmrSD_C"/>
    <property type="match status" value="1"/>
</dbReference>
<dbReference type="KEGG" id="uvi:66068156"/>
<reference evidence="3" key="1">
    <citation type="submission" date="2020-03" db="EMBL/GenBank/DDBJ databases">
        <title>A mixture of massive structural variations and highly conserved coding sequences in Ustilaginoidea virens genome.</title>
        <authorList>
            <person name="Zhang K."/>
            <person name="Zhao Z."/>
            <person name="Zhang Z."/>
            <person name="Li Y."/>
            <person name="Hsiang T."/>
            <person name="Sun W."/>
        </authorList>
    </citation>
    <scope>NUCLEOTIDE SEQUENCE</scope>
    <source>
        <strain evidence="3">UV-8b</strain>
    </source>
</reference>
<dbReference type="AlphaFoldDB" id="A0A8E5HXI3"/>
<proteinExistence type="predicted"/>
<name>A0A8E5HXI3_USTVR</name>
<gene>
    <name evidence="3" type="ORF">UV8b_07379</name>
</gene>
<feature type="signal peptide" evidence="1">
    <location>
        <begin position="1"/>
        <end position="16"/>
    </location>
</feature>
<feature type="chain" id="PRO_5034986050" description="GmrSD restriction endonucleases C-terminal domain-containing protein" evidence="1">
    <location>
        <begin position="17"/>
        <end position="200"/>
    </location>
</feature>